<organism evidence="9 10">
    <name type="scientific">Shimia aestuarii</name>
    <dbReference type="NCBI Taxonomy" id="254406"/>
    <lineage>
        <taxon>Bacteria</taxon>
        <taxon>Pseudomonadati</taxon>
        <taxon>Pseudomonadota</taxon>
        <taxon>Alphaproteobacteria</taxon>
        <taxon>Rhodobacterales</taxon>
        <taxon>Roseobacteraceae</taxon>
    </lineage>
</organism>
<sequence length="359" mass="39619">MTAHSLPDQTRAAMRIEVDTIRAIVCFILVLHHMVGISPDYGLELPWENTVSIVSHTTQDMRMPIFSFISGMVFARATGLLPDARTVIRKKARRLLLPMAVVGSLFWLARFVTGGDPMPYPMIFVTSFAHYWFLQASFLIMTAFVLLTCVFGGPHHKTVALGLGALGILWWGFAILPFPMTNWFSIVNAVFLLPFFMSGYLLTQTPELRQKLRTHPLARSVGAALLVIGLVIGWNIATHNLDLTGLPRRLIAIYLGFSACFGLIMLRLSSGFLARIGAYSYAIYLFHVFFTALTTKLWHATGQPIPLLAIVILGLMLGTGGPMILQNLILRWPLAGAACLGLPLDKLRARKLATQPSGA</sequence>
<feature type="transmembrane region" description="Helical" evidence="7">
    <location>
        <begin position="184"/>
        <end position="205"/>
    </location>
</feature>
<dbReference type="EMBL" id="FOTQ01000008">
    <property type="protein sequence ID" value="SFM51361.1"/>
    <property type="molecule type" value="Genomic_DNA"/>
</dbReference>
<accession>A0A1I4RGI6</accession>
<evidence type="ECO:0000256" key="2">
    <source>
        <dbReference type="ARBA" id="ARBA00007400"/>
    </source>
</evidence>
<evidence type="ECO:0000256" key="3">
    <source>
        <dbReference type="ARBA" id="ARBA00022475"/>
    </source>
</evidence>
<comment type="similarity">
    <text evidence="2">Belongs to the acyltransferase 3 family.</text>
</comment>
<dbReference type="AlphaFoldDB" id="A0A1I4RGI6"/>
<keyword evidence="10" id="KW-1185">Reference proteome</keyword>
<feature type="transmembrane region" description="Helical" evidence="7">
    <location>
        <begin position="95"/>
        <end position="112"/>
    </location>
</feature>
<evidence type="ECO:0000313" key="9">
    <source>
        <dbReference type="EMBL" id="SFM51361.1"/>
    </source>
</evidence>
<evidence type="ECO:0000259" key="8">
    <source>
        <dbReference type="Pfam" id="PF01757"/>
    </source>
</evidence>
<dbReference type="RefSeq" id="WP_093095329.1">
    <property type="nucleotide sequence ID" value="NZ_FOTQ01000008.1"/>
</dbReference>
<evidence type="ECO:0000256" key="6">
    <source>
        <dbReference type="ARBA" id="ARBA00023136"/>
    </source>
</evidence>
<proteinExistence type="inferred from homology"/>
<dbReference type="Proteomes" id="UP000199144">
    <property type="component" value="Unassembled WGS sequence"/>
</dbReference>
<dbReference type="InterPro" id="IPR002656">
    <property type="entry name" value="Acyl_transf_3_dom"/>
</dbReference>
<reference evidence="9 10" key="1">
    <citation type="submission" date="2016-10" db="EMBL/GenBank/DDBJ databases">
        <authorList>
            <person name="de Groot N.N."/>
        </authorList>
    </citation>
    <scope>NUCLEOTIDE SEQUENCE [LARGE SCALE GENOMIC DNA]</scope>
    <source>
        <strain evidence="9 10">DSM 15283</strain>
    </source>
</reference>
<dbReference type="Pfam" id="PF01757">
    <property type="entry name" value="Acyl_transf_3"/>
    <property type="match status" value="1"/>
</dbReference>
<evidence type="ECO:0000313" key="10">
    <source>
        <dbReference type="Proteomes" id="UP000199144"/>
    </source>
</evidence>
<feature type="domain" description="Acyltransferase 3" evidence="8">
    <location>
        <begin position="17"/>
        <end position="324"/>
    </location>
</feature>
<dbReference type="PANTHER" id="PTHR40074">
    <property type="entry name" value="O-ACETYLTRANSFERASE WECH"/>
    <property type="match status" value="1"/>
</dbReference>
<feature type="transmembrane region" description="Helical" evidence="7">
    <location>
        <begin position="305"/>
        <end position="325"/>
    </location>
</feature>
<name>A0A1I4RGI6_9RHOB</name>
<dbReference type="STRING" id="254406.SAMN04488042_10870"/>
<gene>
    <name evidence="9" type="ORF">SAMN04488042_10870</name>
</gene>
<evidence type="ECO:0000256" key="1">
    <source>
        <dbReference type="ARBA" id="ARBA00004651"/>
    </source>
</evidence>
<feature type="transmembrane region" description="Helical" evidence="7">
    <location>
        <begin position="159"/>
        <end position="178"/>
    </location>
</feature>
<dbReference type="OrthoDB" id="8678265at2"/>
<feature type="transmembrane region" description="Helical" evidence="7">
    <location>
        <begin position="132"/>
        <end position="152"/>
    </location>
</feature>
<feature type="transmembrane region" description="Helical" evidence="7">
    <location>
        <begin position="21"/>
        <end position="43"/>
    </location>
</feature>
<evidence type="ECO:0000256" key="4">
    <source>
        <dbReference type="ARBA" id="ARBA00022692"/>
    </source>
</evidence>
<feature type="transmembrane region" description="Helical" evidence="7">
    <location>
        <begin position="249"/>
        <end position="266"/>
    </location>
</feature>
<dbReference type="GO" id="GO:0005886">
    <property type="term" value="C:plasma membrane"/>
    <property type="evidence" value="ECO:0007669"/>
    <property type="project" value="UniProtKB-SubCell"/>
</dbReference>
<keyword evidence="6 7" id="KW-0472">Membrane</keyword>
<dbReference type="GO" id="GO:0016413">
    <property type="term" value="F:O-acetyltransferase activity"/>
    <property type="evidence" value="ECO:0007669"/>
    <property type="project" value="TreeGrafter"/>
</dbReference>
<feature type="transmembrane region" description="Helical" evidence="7">
    <location>
        <begin position="278"/>
        <end position="299"/>
    </location>
</feature>
<evidence type="ECO:0000256" key="5">
    <source>
        <dbReference type="ARBA" id="ARBA00022989"/>
    </source>
</evidence>
<dbReference type="PANTHER" id="PTHR40074:SF2">
    <property type="entry name" value="O-ACETYLTRANSFERASE WECH"/>
    <property type="match status" value="1"/>
</dbReference>
<feature type="transmembrane region" description="Helical" evidence="7">
    <location>
        <begin position="217"/>
        <end position="237"/>
    </location>
</feature>
<dbReference type="GO" id="GO:0009246">
    <property type="term" value="P:enterobacterial common antigen biosynthetic process"/>
    <property type="evidence" value="ECO:0007669"/>
    <property type="project" value="TreeGrafter"/>
</dbReference>
<keyword evidence="4 7" id="KW-0812">Transmembrane</keyword>
<protein>
    <submittedName>
        <fullName evidence="9">Fucose 4-O-acetylase</fullName>
    </submittedName>
</protein>
<feature type="transmembrane region" description="Helical" evidence="7">
    <location>
        <begin position="63"/>
        <end position="83"/>
    </location>
</feature>
<evidence type="ECO:0000256" key="7">
    <source>
        <dbReference type="SAM" id="Phobius"/>
    </source>
</evidence>
<keyword evidence="3" id="KW-1003">Cell membrane</keyword>
<keyword evidence="5 7" id="KW-1133">Transmembrane helix</keyword>
<comment type="subcellular location">
    <subcellularLocation>
        <location evidence="1">Cell membrane</location>
        <topology evidence="1">Multi-pass membrane protein</topology>
    </subcellularLocation>
</comment>